<organism evidence="1 2">
    <name type="scientific">Rangifer tarandus platyrhynchus</name>
    <name type="common">Svalbard reindeer</name>
    <dbReference type="NCBI Taxonomy" id="3082113"/>
    <lineage>
        <taxon>Eukaryota</taxon>
        <taxon>Metazoa</taxon>
        <taxon>Chordata</taxon>
        <taxon>Craniata</taxon>
        <taxon>Vertebrata</taxon>
        <taxon>Euteleostomi</taxon>
        <taxon>Mammalia</taxon>
        <taxon>Eutheria</taxon>
        <taxon>Laurasiatheria</taxon>
        <taxon>Artiodactyla</taxon>
        <taxon>Ruminantia</taxon>
        <taxon>Pecora</taxon>
        <taxon>Cervidae</taxon>
        <taxon>Odocoileinae</taxon>
        <taxon>Rangifer</taxon>
    </lineage>
</organism>
<reference evidence="1" key="1">
    <citation type="submission" date="2023-05" db="EMBL/GenBank/DDBJ databases">
        <authorList>
            <consortium name="ELIXIR-Norway"/>
        </authorList>
    </citation>
    <scope>NUCLEOTIDE SEQUENCE</scope>
</reference>
<evidence type="ECO:0000313" key="1">
    <source>
        <dbReference type="EMBL" id="CAN0528977.1"/>
    </source>
</evidence>
<gene>
    <name evidence="1" type="ORF">MRATA1EN22A_LOCUS24408</name>
</gene>
<dbReference type="Proteomes" id="UP001162501">
    <property type="component" value="Chromosome 5"/>
</dbReference>
<sequence length="198" mass="22753">MIQDLALPWIIGLQKFNMTSVKILMGYLGGGENSKIILQFAWKKTQVRILRILALLEQGLYQSNFLIISSSAFMIRDFLILIFMKYLPYFSGFIFYIQNTYISKITTSKGMRQATNGEKSCMVTWERDIGGGVRARVTGVWGLLDTTGLWYYHPPIQLLLFISRAFLVAQWLRICLAVQGTWVQSLVKELRSHKQQGN</sequence>
<proteinExistence type="predicted"/>
<evidence type="ECO:0000313" key="2">
    <source>
        <dbReference type="Proteomes" id="UP001162501"/>
    </source>
</evidence>
<name>A0AC59ZXS4_RANTA</name>
<accession>A0AC59ZXS4</accession>
<reference evidence="1" key="2">
    <citation type="submission" date="2025-03" db="EMBL/GenBank/DDBJ databases">
        <authorList>
            <consortium name="ELIXIR-Norway"/>
            <consortium name="Elixir Norway"/>
        </authorList>
    </citation>
    <scope>NUCLEOTIDE SEQUENCE</scope>
</reference>
<protein>
    <submittedName>
        <fullName evidence="1">Uncharacterized protein</fullName>
    </submittedName>
</protein>
<dbReference type="EMBL" id="OX596089">
    <property type="protein sequence ID" value="CAN0528977.1"/>
    <property type="molecule type" value="Genomic_DNA"/>
</dbReference>